<protein>
    <submittedName>
        <fullName evidence="1">Uncharacterized protein</fullName>
    </submittedName>
</protein>
<comment type="caution">
    <text evidence="1">The sequence shown here is derived from an EMBL/GenBank/DDBJ whole genome shotgun (WGS) entry which is preliminary data.</text>
</comment>
<proteinExistence type="predicted"/>
<sequence length="142" mass="15688">MRTAPPVSRHLLFPSAEFGPEFPGGDCGGQIVNGFAYSLFTELSRGDGGKIDTAISTSWRLGCTPAVGHVFDTLRAAATINQPEERMCAVISRHVHKNDLATRLRSPAESELRMRNDLAWMKEAMRILLDDRGLPHPEDKKT</sequence>
<organism evidence="1 2">
    <name type="scientific">Nocardia aurea</name>
    <dbReference type="NCBI Taxonomy" id="2144174"/>
    <lineage>
        <taxon>Bacteria</taxon>
        <taxon>Bacillati</taxon>
        <taxon>Actinomycetota</taxon>
        <taxon>Actinomycetes</taxon>
        <taxon>Mycobacteriales</taxon>
        <taxon>Nocardiaceae</taxon>
        <taxon>Nocardia</taxon>
    </lineage>
</organism>
<keyword evidence="2" id="KW-1185">Reference proteome</keyword>
<gene>
    <name evidence="1" type="ORF">AB0I48_06410</name>
</gene>
<accession>A0ABV3FP41</accession>
<name>A0ABV3FP41_9NOCA</name>
<reference evidence="1 2" key="1">
    <citation type="submission" date="2024-06" db="EMBL/GenBank/DDBJ databases">
        <title>The Natural Products Discovery Center: Release of the First 8490 Sequenced Strains for Exploring Actinobacteria Biosynthetic Diversity.</title>
        <authorList>
            <person name="Kalkreuter E."/>
            <person name="Kautsar S.A."/>
            <person name="Yang D."/>
            <person name="Bader C.D."/>
            <person name="Teijaro C.N."/>
            <person name="Fluegel L."/>
            <person name="Davis C.M."/>
            <person name="Simpson J.R."/>
            <person name="Lauterbach L."/>
            <person name="Steele A.D."/>
            <person name="Gui C."/>
            <person name="Meng S."/>
            <person name="Li G."/>
            <person name="Viehrig K."/>
            <person name="Ye F."/>
            <person name="Su P."/>
            <person name="Kiefer A.F."/>
            <person name="Nichols A."/>
            <person name="Cepeda A.J."/>
            <person name="Yan W."/>
            <person name="Fan B."/>
            <person name="Jiang Y."/>
            <person name="Adhikari A."/>
            <person name="Zheng C.-J."/>
            <person name="Schuster L."/>
            <person name="Cowan T.M."/>
            <person name="Smanski M.J."/>
            <person name="Chevrette M.G."/>
            <person name="De Carvalho L.P.S."/>
            <person name="Shen B."/>
        </authorList>
    </citation>
    <scope>NUCLEOTIDE SEQUENCE [LARGE SCALE GENOMIC DNA]</scope>
    <source>
        <strain evidence="1 2">NPDC050403</strain>
    </source>
</reference>
<dbReference type="EMBL" id="JBFAKC010000002">
    <property type="protein sequence ID" value="MEV0707183.1"/>
    <property type="molecule type" value="Genomic_DNA"/>
</dbReference>
<dbReference type="RefSeq" id="WP_357780755.1">
    <property type="nucleotide sequence ID" value="NZ_JBFAKC010000002.1"/>
</dbReference>
<dbReference type="Proteomes" id="UP001551695">
    <property type="component" value="Unassembled WGS sequence"/>
</dbReference>
<evidence type="ECO:0000313" key="1">
    <source>
        <dbReference type="EMBL" id="MEV0707183.1"/>
    </source>
</evidence>
<evidence type="ECO:0000313" key="2">
    <source>
        <dbReference type="Proteomes" id="UP001551695"/>
    </source>
</evidence>